<dbReference type="InterPro" id="IPR003000">
    <property type="entry name" value="Sirtuin"/>
</dbReference>
<dbReference type="InterPro" id="IPR026591">
    <property type="entry name" value="Sirtuin_cat_small_dom_sf"/>
</dbReference>
<evidence type="ECO:0000256" key="3">
    <source>
        <dbReference type="ARBA" id="ARBA00023027"/>
    </source>
</evidence>
<dbReference type="SUPFAM" id="SSF52467">
    <property type="entry name" value="DHS-like NAD/FAD-binding domain"/>
    <property type="match status" value="1"/>
</dbReference>
<evidence type="ECO:0000256" key="4">
    <source>
        <dbReference type="PROSITE-ProRule" id="PRU00236"/>
    </source>
</evidence>
<dbReference type="GO" id="GO:0017136">
    <property type="term" value="F:histone deacetylase activity, NAD-dependent"/>
    <property type="evidence" value="ECO:0007669"/>
    <property type="project" value="TreeGrafter"/>
</dbReference>
<reference evidence="7" key="3">
    <citation type="journal article" date="2004" name="Genome Biol.">
        <title>Sirtuins: Sir2-related NAD-dependent protein deacetylases.</title>
        <authorList>
            <person name="North B.J."/>
            <person name="Verdin E."/>
        </authorList>
    </citation>
    <scope>NUCLEOTIDE SEQUENCE</scope>
</reference>
<dbReference type="InterPro" id="IPR026590">
    <property type="entry name" value="Ssirtuin_cat_dom"/>
</dbReference>
<organism evidence="6 7">
    <name type="scientific">Derxia gummosa DSM 723</name>
    <dbReference type="NCBI Taxonomy" id="1121388"/>
    <lineage>
        <taxon>Bacteria</taxon>
        <taxon>Pseudomonadati</taxon>
        <taxon>Pseudomonadota</taxon>
        <taxon>Betaproteobacteria</taxon>
        <taxon>Burkholderiales</taxon>
        <taxon>Alcaligenaceae</taxon>
        <taxon>Derxia</taxon>
    </lineage>
</organism>
<evidence type="ECO:0000259" key="5">
    <source>
        <dbReference type="PROSITE" id="PS50305"/>
    </source>
</evidence>
<dbReference type="RefSeq" id="WP_028312995.1">
    <property type="nucleotide sequence ID" value="NZ_KI519499.1"/>
</dbReference>
<dbReference type="AlphaFoldDB" id="A0A8B6X6M5"/>
<dbReference type="Proteomes" id="UP000675920">
    <property type="component" value="Unplaced"/>
</dbReference>
<dbReference type="PANTHER" id="PTHR11085:SF4">
    <property type="entry name" value="NAD-DEPENDENT PROTEIN DEACYLASE"/>
    <property type="match status" value="1"/>
</dbReference>
<name>A0A8B6X6M5_9BURK</name>
<protein>
    <recommendedName>
        <fullName evidence="1">protein acetyllysine N-acetyltransferase</fullName>
        <ecNumber evidence="1">2.3.1.286</ecNumber>
    </recommendedName>
</protein>
<dbReference type="PANTHER" id="PTHR11085">
    <property type="entry name" value="NAD-DEPENDENT PROTEIN DEACYLASE SIRTUIN-5, MITOCHONDRIAL-RELATED"/>
    <property type="match status" value="1"/>
</dbReference>
<evidence type="ECO:0000256" key="2">
    <source>
        <dbReference type="ARBA" id="ARBA00022679"/>
    </source>
</evidence>
<accession>A0A8B6X6M5</accession>
<sequence>MDKLIEGVLARLAQADGLLVTAGAGIGVDSGLPDFRGDAGFWRAYPALAAEGTPFWRIASPDSFRQRAERGWGFYGHRLALYRRTEPHAGFGLLRALGARLPRGLFVFTSNVDGQFQRAGFDADRIVECHGSIHHLQCLRPCGDAIWPAEGFTPDTDDARCLLVNAPPRCPRCGGVARPNILMFGDDGWIEARSQAQHERLLRWLAGTRRPLVIELGAGTAIPSVRRLGETVARDGVGLIRINPREPEVDHAADIGLATGALDALRRIEAALAASRH</sequence>
<dbReference type="EC" id="2.3.1.286" evidence="1"/>
<dbReference type="InterPro" id="IPR029035">
    <property type="entry name" value="DHS-like_NAD/FAD-binding_dom"/>
</dbReference>
<dbReference type="Gene3D" id="3.40.50.1220">
    <property type="entry name" value="TPP-binding domain"/>
    <property type="match status" value="1"/>
</dbReference>
<comment type="caution">
    <text evidence="4">Lacks conserved residue(s) required for the propagation of feature annotation.</text>
</comment>
<dbReference type="PROSITE" id="PS50305">
    <property type="entry name" value="SIRTUIN"/>
    <property type="match status" value="1"/>
</dbReference>
<dbReference type="Pfam" id="PF02146">
    <property type="entry name" value="SIR2"/>
    <property type="match status" value="1"/>
</dbReference>
<dbReference type="GO" id="GO:0070403">
    <property type="term" value="F:NAD+ binding"/>
    <property type="evidence" value="ECO:0007669"/>
    <property type="project" value="InterPro"/>
</dbReference>
<feature type="domain" description="Deacetylase sirtuin-type" evidence="5">
    <location>
        <begin position="1"/>
        <end position="277"/>
    </location>
</feature>
<evidence type="ECO:0000313" key="6">
    <source>
        <dbReference type="Proteomes" id="UP000675920"/>
    </source>
</evidence>
<keyword evidence="6" id="KW-1185">Reference proteome</keyword>
<reference evidence="7" key="1">
    <citation type="journal article" date="1995" name="Genes Dev.">
        <title>The SIR2 gene family, conserved from bacteria to humans, functions in silencing, cell cycle progression, and chromosome stability.</title>
        <authorList>
            <person name="Brachmann C.B."/>
            <person name="Sherman J.M."/>
            <person name="Devine S.E."/>
            <person name="Cameron E.E."/>
            <person name="Pillus L."/>
            <person name="Boeke J.D."/>
        </authorList>
    </citation>
    <scope>NUCLEOTIDE SEQUENCE</scope>
</reference>
<proteinExistence type="predicted"/>
<dbReference type="OrthoDB" id="9800582at2"/>
<evidence type="ECO:0000256" key="1">
    <source>
        <dbReference type="ARBA" id="ARBA00012928"/>
    </source>
</evidence>
<reference evidence="7" key="2">
    <citation type="journal article" date="2000" name="Biochem. Biophys. Res. Commun.">
        <title>Phylogenetic classification of prokaryotic and eukaryotic Sir-2 like proteins.</title>
        <authorList>
            <person name="Frye R.A."/>
        </authorList>
    </citation>
    <scope>NUCLEOTIDE SEQUENCE</scope>
</reference>
<evidence type="ECO:0000313" key="7">
    <source>
        <dbReference type="RefSeq" id="WP_028312995.1"/>
    </source>
</evidence>
<dbReference type="Gene3D" id="3.30.1600.10">
    <property type="entry name" value="SIR2/SIRT2 'Small Domain"/>
    <property type="match status" value="1"/>
</dbReference>
<dbReference type="InterPro" id="IPR050134">
    <property type="entry name" value="NAD-dep_sirtuin_deacylases"/>
</dbReference>
<keyword evidence="3" id="KW-0520">NAD</keyword>
<reference evidence="7" key="4">
    <citation type="submission" date="2025-08" db="UniProtKB">
        <authorList>
            <consortium name="RefSeq"/>
        </authorList>
    </citation>
    <scope>IDENTIFICATION</scope>
</reference>
<keyword evidence="2" id="KW-0808">Transferase</keyword>